<dbReference type="Pfam" id="PF13531">
    <property type="entry name" value="SBP_bac_11"/>
    <property type="match status" value="1"/>
</dbReference>
<keyword evidence="2" id="KW-1185">Reference proteome</keyword>
<reference evidence="1" key="2">
    <citation type="submission" date="2020-09" db="EMBL/GenBank/DDBJ databases">
        <authorList>
            <person name="Sun Q."/>
            <person name="Zhou Y."/>
        </authorList>
    </citation>
    <scope>NUCLEOTIDE SEQUENCE</scope>
    <source>
        <strain evidence="1">CGMCC 1.12214</strain>
    </source>
</reference>
<evidence type="ECO:0000313" key="2">
    <source>
        <dbReference type="Proteomes" id="UP000603912"/>
    </source>
</evidence>
<dbReference type="Gene3D" id="3.40.190.10">
    <property type="entry name" value="Periplasmic binding protein-like II"/>
    <property type="match status" value="2"/>
</dbReference>
<gene>
    <name evidence="1" type="ORF">GCM10007036_13840</name>
</gene>
<dbReference type="SUPFAM" id="SSF53850">
    <property type="entry name" value="Periplasmic binding protein-like II"/>
    <property type="match status" value="1"/>
</dbReference>
<proteinExistence type="predicted"/>
<organism evidence="1 2">
    <name type="scientific">Alsobacter metallidurans</name>
    <dbReference type="NCBI Taxonomy" id="340221"/>
    <lineage>
        <taxon>Bacteria</taxon>
        <taxon>Pseudomonadati</taxon>
        <taxon>Pseudomonadota</taxon>
        <taxon>Alphaproteobacteria</taxon>
        <taxon>Hyphomicrobiales</taxon>
        <taxon>Alsobacteraceae</taxon>
        <taxon>Alsobacter</taxon>
    </lineage>
</organism>
<dbReference type="Proteomes" id="UP000603912">
    <property type="component" value="Unassembled WGS sequence"/>
</dbReference>
<dbReference type="AlphaFoldDB" id="A0A917MHF1"/>
<name>A0A917MHF1_9HYPH</name>
<dbReference type="CDD" id="cd13519">
    <property type="entry name" value="PBP2_PEB3_AcfC"/>
    <property type="match status" value="1"/>
</dbReference>
<dbReference type="EMBL" id="BMES01000001">
    <property type="protein sequence ID" value="GGH14486.1"/>
    <property type="molecule type" value="Genomic_DNA"/>
</dbReference>
<sequence length="218" mass="23929">MPAMKEAAATFGRAQGIEVQVEAGPLPAWKDKATKDADIIVSGFEVMMSDFIEALPDIDPSTVQPLYLRASAILVRPGNPKTIGGVKALLEPGHRILVVNGAGQQGLWEDVASRLGRIADVKAFRSNITKVAKNSADARKAWVEDSSLDAWLIWTIWQVANPTLADVVEVEPDLRIYRDKGIALTKRGQMRPEAKRLVEFLASAEGQRIFVKWGWMPA</sequence>
<reference evidence="1" key="1">
    <citation type="journal article" date="2014" name="Int. J. Syst. Evol. Microbiol.">
        <title>Complete genome sequence of Corynebacterium casei LMG S-19264T (=DSM 44701T), isolated from a smear-ripened cheese.</title>
        <authorList>
            <consortium name="US DOE Joint Genome Institute (JGI-PGF)"/>
            <person name="Walter F."/>
            <person name="Albersmeier A."/>
            <person name="Kalinowski J."/>
            <person name="Ruckert C."/>
        </authorList>
    </citation>
    <scope>NUCLEOTIDE SEQUENCE</scope>
    <source>
        <strain evidence="1">CGMCC 1.12214</strain>
    </source>
</reference>
<accession>A0A917MHF1</accession>
<comment type="caution">
    <text evidence="1">The sequence shown here is derived from an EMBL/GenBank/DDBJ whole genome shotgun (WGS) entry which is preliminary data.</text>
</comment>
<evidence type="ECO:0000313" key="1">
    <source>
        <dbReference type="EMBL" id="GGH14486.1"/>
    </source>
</evidence>
<protein>
    <submittedName>
        <fullName evidence="1">ABC transporter substrate-binding protein</fullName>
    </submittedName>
</protein>